<dbReference type="InterPro" id="IPR011990">
    <property type="entry name" value="TPR-like_helical_dom_sf"/>
</dbReference>
<feature type="compositionally biased region" description="Acidic residues" evidence="1">
    <location>
        <begin position="368"/>
        <end position="382"/>
    </location>
</feature>
<proteinExistence type="predicted"/>
<accession>A0A543KPR6</accession>
<dbReference type="EMBL" id="VFPU01000001">
    <property type="protein sequence ID" value="TQM97056.1"/>
    <property type="molecule type" value="Genomic_DNA"/>
</dbReference>
<evidence type="ECO:0000313" key="3">
    <source>
        <dbReference type="Proteomes" id="UP000315133"/>
    </source>
</evidence>
<evidence type="ECO:0000256" key="1">
    <source>
        <dbReference type="SAM" id="MobiDB-lite"/>
    </source>
</evidence>
<sequence length="424" mass="47515">MCLVSDERAERRDDRERPRGEGRGPRRDRSERDRRSDDRRDERRRDERPSRSRDDRPYRPRDERPARGAEDRPARGRDERPTRSREDRPARSGEDRPYRGRDDRPARGRDDRGREDRPFRGRDDRSGRDRFDRSGDRRPDRREREDRPREPELPDDIEAGQLDKVLRSELLTLSKDNADGTARHLVAVGRALDEEDFDRALLHAQAATRRAGRVAGVRETLGVVHYRRGEWAKALAEFRTARRLSGLDHLLPLMADAERGLGRPERALDLAATPEAARLPAAERVEMAIVVSGARIDLGQTAAAVQHLRDLARAGSPKAPWAARLRYAYAAALEADGQVEDAQEWYRRAAEVDETGETDAAEVLGWDDEPEFLDLADDDEQDGPAADGEQVVASADEPTGGAPASDDGSVPGDGPESGAGSSRS</sequence>
<gene>
    <name evidence="2" type="ORF">FB476_1952</name>
</gene>
<comment type="caution">
    <text evidence="2">The sequence shown here is derived from an EMBL/GenBank/DDBJ whole genome shotgun (WGS) entry which is preliminary data.</text>
</comment>
<feature type="region of interest" description="Disordered" evidence="1">
    <location>
        <begin position="368"/>
        <end position="424"/>
    </location>
</feature>
<organism evidence="2 3">
    <name type="scientific">Ornithinimicrobium humiphilum</name>
    <dbReference type="NCBI Taxonomy" id="125288"/>
    <lineage>
        <taxon>Bacteria</taxon>
        <taxon>Bacillati</taxon>
        <taxon>Actinomycetota</taxon>
        <taxon>Actinomycetes</taxon>
        <taxon>Micrococcales</taxon>
        <taxon>Ornithinimicrobiaceae</taxon>
        <taxon>Ornithinimicrobium</taxon>
    </lineage>
</organism>
<dbReference type="Gene3D" id="1.25.40.10">
    <property type="entry name" value="Tetratricopeptide repeat domain"/>
    <property type="match status" value="1"/>
</dbReference>
<feature type="compositionally biased region" description="Basic and acidic residues" evidence="1">
    <location>
        <begin position="1"/>
        <end position="152"/>
    </location>
</feature>
<protein>
    <recommendedName>
        <fullName evidence="4">Tetratricopeptide repeat protein</fullName>
    </recommendedName>
</protein>
<evidence type="ECO:0008006" key="4">
    <source>
        <dbReference type="Google" id="ProtNLM"/>
    </source>
</evidence>
<dbReference type="SUPFAM" id="SSF48452">
    <property type="entry name" value="TPR-like"/>
    <property type="match status" value="1"/>
</dbReference>
<feature type="region of interest" description="Disordered" evidence="1">
    <location>
        <begin position="1"/>
        <end position="160"/>
    </location>
</feature>
<evidence type="ECO:0000313" key="2">
    <source>
        <dbReference type="EMBL" id="TQM97056.1"/>
    </source>
</evidence>
<dbReference type="AlphaFoldDB" id="A0A543KPR6"/>
<dbReference type="Proteomes" id="UP000315133">
    <property type="component" value="Unassembled WGS sequence"/>
</dbReference>
<keyword evidence="3" id="KW-1185">Reference proteome</keyword>
<reference evidence="2 3" key="1">
    <citation type="submission" date="2019-06" db="EMBL/GenBank/DDBJ databases">
        <title>Sequencing the genomes of 1000 actinobacteria strains.</title>
        <authorList>
            <person name="Klenk H.-P."/>
        </authorList>
    </citation>
    <scope>NUCLEOTIDE SEQUENCE [LARGE SCALE GENOMIC DNA]</scope>
    <source>
        <strain evidence="2 3">DSM 12362</strain>
    </source>
</reference>
<name>A0A543KPR6_9MICO</name>